<dbReference type="PDB" id="8K28">
    <property type="method" value="EM"/>
    <property type="resolution" value="3.54 A"/>
    <property type="chains" value="A=1-179"/>
</dbReference>
<reference evidence="1" key="1">
    <citation type="journal article" date="2011" name="MBio">
        <title>Evidence of a dominant lineage of Vibrio cholerae-specific lytic bacteriophages shed by cholera patients over a 10-year period in Dhaka, Bangladesh.</title>
        <authorList>
            <person name="Seed K.D."/>
            <person name="Bodi K.L."/>
            <person name="Kropinski A.M."/>
            <person name="Ackermann H.W."/>
            <person name="Calderwood S.B."/>
            <person name="Qadri F."/>
            <person name="Camilli A."/>
        </authorList>
    </citation>
    <scope>NUCLEOTIDE SEQUENCE</scope>
</reference>
<gene>
    <name evidence="1" type="ORF">TUST1-10_00450</name>
</gene>
<protein>
    <submittedName>
        <fullName evidence="1">Uncharacterized protein</fullName>
    </submittedName>
</protein>
<evidence type="ECO:0007829" key="2">
    <source>
        <dbReference type="PDB" id="8K22"/>
    </source>
</evidence>
<reference evidence="6" key="3">
    <citation type="submission" date="2023-07" db="PDB data bank">
        <title>Structure of csy complex with long DNA State1.</title>
        <authorList>
            <person name="Zhang L.X."/>
            <person name="Feng Y."/>
        </authorList>
    </citation>
    <scope>STRUCTURE BY ELECTRON MICROSCOPY (3.54 ANGSTROMS) OF 1-179</scope>
</reference>
<dbReference type="PDB" id="8K23">
    <property type="method" value="EM"/>
    <property type="resolution" value="3.75 A"/>
    <property type="chains" value="B/b=1-177"/>
</dbReference>
<evidence type="ECO:0007829" key="4">
    <source>
        <dbReference type="PDB" id="8K24"/>
    </source>
</evidence>
<evidence type="ECO:0000313" key="1">
    <source>
        <dbReference type="EMBL" id="ADX89502.1"/>
    </source>
</evidence>
<dbReference type="EMBL" id="HQ641354">
    <property type="protein sequence ID" value="ADX89502.1"/>
    <property type="molecule type" value="Genomic_DNA"/>
</dbReference>
<accession>F1D5V8</accession>
<dbReference type="PDB" id="8K27">
    <property type="method" value="EM"/>
    <property type="resolution" value="3.60 A"/>
    <property type="chains" value="A=1-179"/>
</dbReference>
<dbReference type="PDB" id="8K29">
    <property type="method" value="EM"/>
    <property type="resolution" value="3.18 A"/>
    <property type="chains" value="A=1-179"/>
</dbReference>
<accession>A0ACD6B8J6</accession>
<evidence type="ECO:0007829" key="5">
    <source>
        <dbReference type="PDB" id="8K27"/>
    </source>
</evidence>
<organism evidence="1">
    <name type="scientific">Vibrio phage ICP1_2004_A</name>
    <dbReference type="NCBI Taxonomy" id="979527"/>
    <lineage>
        <taxon>Viruses</taxon>
        <taxon>Duplodnaviria</taxon>
        <taxon>Heunggongvirae</taxon>
        <taxon>Uroviricota</taxon>
        <taxon>Caudoviricetes</taxon>
        <taxon>Mohonavirus</taxon>
    </lineage>
</organism>
<reference evidence="3" key="2">
    <citation type="submission" date="2023-07" db="PDB data bank">
        <title>ICP1 Csy-dsDNA-Cas1-Cas2/3 complex (fully assembled form) composited structure with C1 symmetry.</title>
        <authorList>
            <person name="Zhang L.X."/>
            <person name="Feng Y."/>
        </authorList>
    </citation>
    <scope>STRUCTURE BY ELECTRON MICROSCOPY (3.75 ANGSTROMS) OF 1-177</scope>
</reference>
<evidence type="ECO:0007829" key="6">
    <source>
        <dbReference type="PDB" id="8K28"/>
    </source>
</evidence>
<proteinExistence type="evidence at protein level"/>
<name>A0ACD6B8J6_9CAUD</name>
<dbReference type="PDB" id="8K22">
    <property type="method" value="EM"/>
    <property type="resolution" value="2.92 A"/>
    <property type="chains" value="B=1-178"/>
</dbReference>
<reference evidence="2 4" key="4">
    <citation type="submission" date="2023-07" db="PDB data bank">
        <title>Structure of csy complex with long DNA State2.</title>
        <authorList>
            <person name="Zhang L.X."/>
            <person name="Feng Y."/>
        </authorList>
    </citation>
    <scope>STRUCTURE BY ELECTRON MICROSCOPY (2.92 ANGSTROMS) OF 1-178</scope>
</reference>
<dbReference type="PDB" id="8K24">
    <property type="method" value="EM"/>
    <property type="resolution" value="3.72 A"/>
    <property type="chains" value="B/b=1-179"/>
</dbReference>
<reference evidence="5" key="5">
    <citation type="submission" date="2023-07" db="PDB data bank">
        <title>Structure of csy complex with short DNA.</title>
        <authorList>
            <person name="Zhang L.X."/>
            <person name="Feng Y."/>
        </authorList>
    </citation>
    <scope>STRUCTURE BY ELECTRON MICROSCOPY (3.60 ANGSTROMS) OF 1-179</scope>
</reference>
<keyword evidence="2 3" id="KW-0002">3D-structure</keyword>
<evidence type="ECO:0007829" key="3">
    <source>
        <dbReference type="PDB" id="8K23"/>
    </source>
</evidence>
<sequence>MIKEMIEDFISKGGLIFTHSGRYTNTNNSCFIFNKNDIGVDTKVDMYTPKSAGIKNEEGENLWQVLNKANMFYRIYSGELGEELQYLLKSCCTAKEDVTTLPQIYFKNGEGYDILVPIGNAHNLISGTEYLWEHKYYNTFTQKLGGSNPQNCTHACNKMRGGFKQFNCTPPQVEDNYNA</sequence>